<sequence>MKKFGIVMSMAVILVVIGAASYFVFKKSIKKNPVETEIVHSECLGKDEVASYKINEKGLIGTDVIIEIKNKTDGNVLFSFVINGIFRSYHPIELHVCGVYVMRMFNYDDDKVKQGNYDIRMELWKYDYTGNGFSLILLADYSYDFRVDPQEVYVSLERGYSGKENYALVVKDFNNNIDEFILSRESLTQSNPEFISLFRLEDWTKDGSYFWARLSAGAYTDAFLRIKRNDWKVEVLPAPSGVLGGTALNVDKGYVTQLPGHVWTGIDVATEEVKKEWIKQGKISQLYLFNLLSRNRILLATTTEPLWSFNTQWISDTELQYGMPNGEKKIYTINEK</sequence>
<gene>
    <name evidence="2" type="ORF">A3G49_04615</name>
</gene>
<feature type="transmembrane region" description="Helical" evidence="1">
    <location>
        <begin position="6"/>
        <end position="25"/>
    </location>
</feature>
<keyword evidence="1" id="KW-1133">Transmembrane helix</keyword>
<proteinExistence type="predicted"/>
<accession>A0A1G2LSL7</accession>
<dbReference type="EMBL" id="MHQY01000016">
    <property type="protein sequence ID" value="OHA13859.1"/>
    <property type="molecule type" value="Genomic_DNA"/>
</dbReference>
<evidence type="ECO:0000313" key="3">
    <source>
        <dbReference type="Proteomes" id="UP000177171"/>
    </source>
</evidence>
<comment type="caution">
    <text evidence="2">The sequence shown here is derived from an EMBL/GenBank/DDBJ whole genome shotgun (WGS) entry which is preliminary data.</text>
</comment>
<reference evidence="2 3" key="1">
    <citation type="journal article" date="2016" name="Nat. Commun.">
        <title>Thousands of microbial genomes shed light on interconnected biogeochemical processes in an aquifer system.</title>
        <authorList>
            <person name="Anantharaman K."/>
            <person name="Brown C.T."/>
            <person name="Hug L.A."/>
            <person name="Sharon I."/>
            <person name="Castelle C.J."/>
            <person name="Probst A.J."/>
            <person name="Thomas B.C."/>
            <person name="Singh A."/>
            <person name="Wilkins M.J."/>
            <person name="Karaoz U."/>
            <person name="Brodie E.L."/>
            <person name="Williams K.H."/>
            <person name="Hubbard S.S."/>
            <person name="Banfield J.F."/>
        </authorList>
    </citation>
    <scope>NUCLEOTIDE SEQUENCE [LARGE SCALE GENOMIC DNA]</scope>
</reference>
<protein>
    <recommendedName>
        <fullName evidence="4">Arylsulfotransferase N-terminal domain-containing protein</fullName>
    </recommendedName>
</protein>
<organism evidence="2 3">
    <name type="scientific">Candidatus Sungbacteria bacterium RIFCSPLOWO2_12_FULL_41_11</name>
    <dbReference type="NCBI Taxonomy" id="1802286"/>
    <lineage>
        <taxon>Bacteria</taxon>
        <taxon>Candidatus Sungiibacteriota</taxon>
    </lineage>
</organism>
<keyword evidence="1" id="KW-0812">Transmembrane</keyword>
<keyword evidence="1" id="KW-0472">Membrane</keyword>
<evidence type="ECO:0000313" key="2">
    <source>
        <dbReference type="EMBL" id="OHA13859.1"/>
    </source>
</evidence>
<dbReference type="Proteomes" id="UP000177171">
    <property type="component" value="Unassembled WGS sequence"/>
</dbReference>
<name>A0A1G2LSL7_9BACT</name>
<dbReference type="AlphaFoldDB" id="A0A1G2LSL7"/>
<evidence type="ECO:0000256" key="1">
    <source>
        <dbReference type="SAM" id="Phobius"/>
    </source>
</evidence>
<evidence type="ECO:0008006" key="4">
    <source>
        <dbReference type="Google" id="ProtNLM"/>
    </source>
</evidence>